<dbReference type="PROSITE" id="PS50893">
    <property type="entry name" value="ABC_TRANSPORTER_2"/>
    <property type="match status" value="1"/>
</dbReference>
<dbReference type="GO" id="GO:0016887">
    <property type="term" value="F:ATP hydrolysis activity"/>
    <property type="evidence" value="ECO:0007669"/>
    <property type="project" value="InterPro"/>
</dbReference>
<proteinExistence type="inferred from homology"/>
<dbReference type="InterPro" id="IPR017871">
    <property type="entry name" value="ABC_transporter-like_CS"/>
</dbReference>
<dbReference type="PANTHER" id="PTHR42734:SF5">
    <property type="entry name" value="IRON TRANSPORT SYSTEM ATP-BINDING PROTEIN HI_0361-RELATED"/>
    <property type="match status" value="1"/>
</dbReference>
<keyword evidence="2" id="KW-0813">Transport</keyword>
<keyword evidence="3" id="KW-0547">Nucleotide-binding</keyword>
<keyword evidence="7" id="KW-1185">Reference proteome</keyword>
<evidence type="ECO:0000256" key="4">
    <source>
        <dbReference type="ARBA" id="ARBA00022840"/>
    </source>
</evidence>
<dbReference type="KEGG" id="tcs:IMZ38_06345"/>
<dbReference type="InterPro" id="IPR003439">
    <property type="entry name" value="ABC_transporter-like_ATP-bd"/>
</dbReference>
<dbReference type="Proteomes" id="UP000593766">
    <property type="component" value="Chromosome"/>
</dbReference>
<evidence type="ECO:0000313" key="6">
    <source>
        <dbReference type="EMBL" id="QOR95168.1"/>
    </source>
</evidence>
<dbReference type="OrthoDB" id="24644at2157"/>
<name>A0A7M1USA8_9CREN</name>
<dbReference type="EMBL" id="CP063144">
    <property type="protein sequence ID" value="QOR95168.1"/>
    <property type="molecule type" value="Genomic_DNA"/>
</dbReference>
<dbReference type="SMART" id="SM00382">
    <property type="entry name" value="AAA"/>
    <property type="match status" value="1"/>
</dbReference>
<dbReference type="Pfam" id="PF00005">
    <property type="entry name" value="ABC_tran"/>
    <property type="match status" value="1"/>
</dbReference>
<protein>
    <submittedName>
        <fullName evidence="6">Metal ABC transporter ATP-binding protein</fullName>
    </submittedName>
</protein>
<evidence type="ECO:0000256" key="3">
    <source>
        <dbReference type="ARBA" id="ARBA00022741"/>
    </source>
</evidence>
<sequence>MKILLENLTIIRGEKKIVENFTAEFQGPGLIQVIGPNGAGKTTLFLTILGLLKPSKGRILIDNDDVTGSTQKLKGMVAYLPQRFEIPRNLPLTVFEFMECCMRLNSKWPRVFGRKVSSDRIAQALKLVGLEEQLWASKISRLSGGQFQRLMIARTLMLDTPIIILDEPLSNIDPEGRKIMADLFGRISNEKLVILSSHDPMLLMPYTSKILVLGSGQAYYGAPQDVVTKVVLNKIYGECLIEVKDHIHIADWH</sequence>
<dbReference type="InterPro" id="IPR003593">
    <property type="entry name" value="AAA+_ATPase"/>
</dbReference>
<organism evidence="6 7">
    <name type="scientific">Thermosphaera chiliense</name>
    <dbReference type="NCBI Taxonomy" id="3402707"/>
    <lineage>
        <taxon>Archaea</taxon>
        <taxon>Thermoproteota</taxon>
        <taxon>Thermoprotei</taxon>
        <taxon>Desulfurococcales</taxon>
        <taxon>Desulfurococcaceae</taxon>
        <taxon>Thermosphaera</taxon>
    </lineage>
</organism>
<evidence type="ECO:0000313" key="7">
    <source>
        <dbReference type="Proteomes" id="UP000593766"/>
    </source>
</evidence>
<dbReference type="PANTHER" id="PTHR42734">
    <property type="entry name" value="METAL TRANSPORT SYSTEM ATP-BINDING PROTEIN TM_0124-RELATED"/>
    <property type="match status" value="1"/>
</dbReference>
<reference evidence="6 7" key="1">
    <citation type="submission" date="2020-10" db="EMBL/GenBank/DDBJ databases">
        <title>Complete genome sequence of Thermosphaera aggregans strain 3507.</title>
        <authorList>
            <person name="Zayulina K.S."/>
            <person name="Elcheninov A.G."/>
            <person name="Toshchakov S.V."/>
            <person name="Kublanov I.V."/>
            <person name="Kochetkova T.V."/>
        </authorList>
    </citation>
    <scope>NUCLEOTIDE SEQUENCE [LARGE SCALE GENOMIC DNA]</scope>
    <source>
        <strain evidence="6 7">3507</strain>
    </source>
</reference>
<evidence type="ECO:0000256" key="1">
    <source>
        <dbReference type="ARBA" id="ARBA00005417"/>
    </source>
</evidence>
<dbReference type="Gene3D" id="3.40.50.300">
    <property type="entry name" value="P-loop containing nucleotide triphosphate hydrolases"/>
    <property type="match status" value="1"/>
</dbReference>
<evidence type="ECO:0000259" key="5">
    <source>
        <dbReference type="PROSITE" id="PS50893"/>
    </source>
</evidence>
<dbReference type="InterPro" id="IPR027417">
    <property type="entry name" value="P-loop_NTPase"/>
</dbReference>
<dbReference type="AlphaFoldDB" id="A0A7M1USA8"/>
<gene>
    <name evidence="6" type="ORF">IMZ38_06345</name>
</gene>
<dbReference type="SUPFAM" id="SSF52540">
    <property type="entry name" value="P-loop containing nucleoside triphosphate hydrolases"/>
    <property type="match status" value="1"/>
</dbReference>
<accession>A0A7M1USA8</accession>
<feature type="domain" description="ABC transporter" evidence="5">
    <location>
        <begin position="3"/>
        <end position="240"/>
    </location>
</feature>
<dbReference type="GO" id="GO:0005524">
    <property type="term" value="F:ATP binding"/>
    <property type="evidence" value="ECO:0007669"/>
    <property type="project" value="UniProtKB-KW"/>
</dbReference>
<dbReference type="PROSITE" id="PS00211">
    <property type="entry name" value="ABC_TRANSPORTER_1"/>
    <property type="match status" value="1"/>
</dbReference>
<keyword evidence="4 6" id="KW-0067">ATP-binding</keyword>
<comment type="similarity">
    <text evidence="1">Belongs to the ABC transporter superfamily.</text>
</comment>
<dbReference type="InterPro" id="IPR050153">
    <property type="entry name" value="Metal_Ion_Import_ABC"/>
</dbReference>
<evidence type="ECO:0000256" key="2">
    <source>
        <dbReference type="ARBA" id="ARBA00022448"/>
    </source>
</evidence>